<dbReference type="PROSITE" id="PS00216">
    <property type="entry name" value="SUGAR_TRANSPORT_1"/>
    <property type="match status" value="1"/>
</dbReference>
<dbReference type="InterPro" id="IPR036259">
    <property type="entry name" value="MFS_trans_sf"/>
</dbReference>
<dbReference type="InterPro" id="IPR020846">
    <property type="entry name" value="MFS_dom"/>
</dbReference>
<dbReference type="HOGENOM" id="CLU_008455_1_3_1"/>
<feature type="region of interest" description="Disordered" evidence="5">
    <location>
        <begin position="18"/>
        <end position="44"/>
    </location>
</feature>
<evidence type="ECO:0000259" key="7">
    <source>
        <dbReference type="PROSITE" id="PS50850"/>
    </source>
</evidence>
<feature type="transmembrane region" description="Helical" evidence="6">
    <location>
        <begin position="272"/>
        <end position="294"/>
    </location>
</feature>
<dbReference type="PROSITE" id="PS50850">
    <property type="entry name" value="MFS"/>
    <property type="match status" value="1"/>
</dbReference>
<evidence type="ECO:0000256" key="4">
    <source>
        <dbReference type="ARBA" id="ARBA00023136"/>
    </source>
</evidence>
<dbReference type="Gene3D" id="1.20.1720.10">
    <property type="entry name" value="Multidrug resistance protein D"/>
    <property type="match status" value="1"/>
</dbReference>
<gene>
    <name evidence="8" type="ORF">UCREL1_10806</name>
</gene>
<accession>M7S819</accession>
<feature type="transmembrane region" description="Helical" evidence="6">
    <location>
        <begin position="378"/>
        <end position="398"/>
    </location>
</feature>
<evidence type="ECO:0000256" key="3">
    <source>
        <dbReference type="ARBA" id="ARBA00022989"/>
    </source>
</evidence>
<keyword evidence="3 6" id="KW-1133">Transmembrane helix</keyword>
<sequence>MEATQPELLVSYNATHEVEDKSMSPAEIGQAQQEEGTPQSPHNWPRAKRWTATLLLSMFAFLQPLSETMLAPVEAQISRDLNITRPYDWLLVNSLILVGVGISPLLLAPLSEVYGRKPVLIAASTFFVVWNTGCGASRTLGQVLALRLLSGFGASVADALAGGVISDLWGADERGRAFAVFMAAPLLGPALGPICGAFISEGIEWRWIFWITSIASGVVIVIAIIFLPETYQPKLAQVHRRKTECEAPSDATFAHLMRENLQRPFRMLGTQVIVQLLAIYMALLYGTMFLFLFMYPRLWEGQYQQSVGIGSLNYLSFAIGLIIGVNIAGHLNDRMYAILKARNQGVGRPEFRVPTMVIGTVLVPIGLLWWGWSGQAKLHWIMPNLGSLIFAMGVYSYGFTVRG</sequence>
<comment type="subcellular location">
    <subcellularLocation>
        <location evidence="1">Membrane</location>
        <topology evidence="1">Multi-pass membrane protein</topology>
    </subcellularLocation>
</comment>
<evidence type="ECO:0000313" key="8">
    <source>
        <dbReference type="EMBL" id="EMR62254.1"/>
    </source>
</evidence>
<dbReference type="Proteomes" id="UP000012174">
    <property type="component" value="Unassembled WGS sequence"/>
</dbReference>
<feature type="transmembrane region" description="Helical" evidence="6">
    <location>
        <begin position="177"/>
        <end position="199"/>
    </location>
</feature>
<dbReference type="Pfam" id="PF07690">
    <property type="entry name" value="MFS_1"/>
    <property type="match status" value="1"/>
</dbReference>
<dbReference type="SUPFAM" id="SSF103473">
    <property type="entry name" value="MFS general substrate transporter"/>
    <property type="match status" value="1"/>
</dbReference>
<dbReference type="KEGG" id="ela:UCREL1_10806"/>
<dbReference type="AlphaFoldDB" id="M7S819"/>
<feature type="transmembrane region" description="Helical" evidence="6">
    <location>
        <begin position="353"/>
        <end position="372"/>
    </location>
</feature>
<keyword evidence="4 6" id="KW-0472">Membrane</keyword>
<dbReference type="GO" id="GO:0140115">
    <property type="term" value="P:export across plasma membrane"/>
    <property type="evidence" value="ECO:0007669"/>
    <property type="project" value="UniProtKB-ARBA"/>
</dbReference>
<proteinExistence type="predicted"/>
<feature type="transmembrane region" description="Helical" evidence="6">
    <location>
        <begin position="205"/>
        <end position="227"/>
    </location>
</feature>
<evidence type="ECO:0000256" key="6">
    <source>
        <dbReference type="SAM" id="Phobius"/>
    </source>
</evidence>
<dbReference type="PANTHER" id="PTHR23502:SF60">
    <property type="entry name" value="MAJOR FACILITATOR SUPERFAMILY (MFS) PROFILE DOMAIN-CONTAINING PROTEIN-RELATED"/>
    <property type="match status" value="1"/>
</dbReference>
<feature type="transmembrane region" description="Helical" evidence="6">
    <location>
        <begin position="144"/>
        <end position="165"/>
    </location>
</feature>
<evidence type="ECO:0000256" key="2">
    <source>
        <dbReference type="ARBA" id="ARBA00022692"/>
    </source>
</evidence>
<dbReference type="GO" id="GO:0042908">
    <property type="term" value="P:xenobiotic transport"/>
    <property type="evidence" value="ECO:0007669"/>
    <property type="project" value="UniProtKB-ARBA"/>
</dbReference>
<reference evidence="9" key="1">
    <citation type="journal article" date="2013" name="Genome Announc.">
        <title>Draft genome sequence of the grapevine dieback fungus Eutypa lata UCR-EL1.</title>
        <authorList>
            <person name="Blanco-Ulate B."/>
            <person name="Rolshausen P.E."/>
            <person name="Cantu D."/>
        </authorList>
    </citation>
    <scope>NUCLEOTIDE SEQUENCE [LARGE SCALE GENOMIC DNA]</scope>
    <source>
        <strain evidence="9">UCR-EL1</strain>
    </source>
</reference>
<dbReference type="PANTHER" id="PTHR23502">
    <property type="entry name" value="MAJOR FACILITATOR SUPERFAMILY"/>
    <property type="match status" value="1"/>
</dbReference>
<dbReference type="InterPro" id="IPR005829">
    <property type="entry name" value="Sugar_transporter_CS"/>
</dbReference>
<dbReference type="eggNOG" id="KOG0255">
    <property type="taxonomic scope" value="Eukaryota"/>
</dbReference>
<evidence type="ECO:0000256" key="1">
    <source>
        <dbReference type="ARBA" id="ARBA00004141"/>
    </source>
</evidence>
<feature type="transmembrane region" description="Helical" evidence="6">
    <location>
        <begin position="86"/>
        <end position="107"/>
    </location>
</feature>
<keyword evidence="9" id="KW-1185">Reference proteome</keyword>
<dbReference type="GO" id="GO:0022857">
    <property type="term" value="F:transmembrane transporter activity"/>
    <property type="evidence" value="ECO:0007669"/>
    <property type="project" value="InterPro"/>
</dbReference>
<keyword evidence="2 6" id="KW-0812">Transmembrane</keyword>
<protein>
    <submittedName>
        <fullName evidence="8">Putative mfs multidrug transporter protein</fullName>
    </submittedName>
</protein>
<feature type="transmembrane region" description="Helical" evidence="6">
    <location>
        <begin position="314"/>
        <end position="332"/>
    </location>
</feature>
<organism evidence="8 9">
    <name type="scientific">Eutypa lata (strain UCR-EL1)</name>
    <name type="common">Grapevine dieback disease fungus</name>
    <name type="synonym">Eutypa armeniacae</name>
    <dbReference type="NCBI Taxonomy" id="1287681"/>
    <lineage>
        <taxon>Eukaryota</taxon>
        <taxon>Fungi</taxon>
        <taxon>Dikarya</taxon>
        <taxon>Ascomycota</taxon>
        <taxon>Pezizomycotina</taxon>
        <taxon>Sordariomycetes</taxon>
        <taxon>Xylariomycetidae</taxon>
        <taxon>Xylariales</taxon>
        <taxon>Diatrypaceae</taxon>
        <taxon>Eutypa</taxon>
    </lineage>
</organism>
<feature type="domain" description="Major facilitator superfamily (MFS) profile" evidence="7">
    <location>
        <begin position="52"/>
        <end position="403"/>
    </location>
</feature>
<dbReference type="EMBL" id="KB707465">
    <property type="protein sequence ID" value="EMR62254.1"/>
    <property type="molecule type" value="Genomic_DNA"/>
</dbReference>
<evidence type="ECO:0000256" key="5">
    <source>
        <dbReference type="SAM" id="MobiDB-lite"/>
    </source>
</evidence>
<name>M7S819_EUTLA</name>
<dbReference type="OrthoDB" id="6770063at2759"/>
<evidence type="ECO:0000313" key="9">
    <source>
        <dbReference type="Proteomes" id="UP000012174"/>
    </source>
</evidence>
<dbReference type="GO" id="GO:0016020">
    <property type="term" value="C:membrane"/>
    <property type="evidence" value="ECO:0007669"/>
    <property type="project" value="UniProtKB-SubCell"/>
</dbReference>
<dbReference type="InterPro" id="IPR011701">
    <property type="entry name" value="MFS"/>
</dbReference>
<feature type="compositionally biased region" description="Polar residues" evidence="5">
    <location>
        <begin position="30"/>
        <end position="42"/>
    </location>
</feature>